<dbReference type="InterPro" id="IPR016181">
    <property type="entry name" value="Acyl_CoA_acyltransferase"/>
</dbReference>
<dbReference type="AlphaFoldDB" id="A0AAV4LH36"/>
<reference evidence="2" key="1">
    <citation type="journal article" date="2023" name="Int. J. Syst. Evol. Microbiol.">
        <title>Collibacillus ludicampi gen. nov., sp. nov., a new soil bacterium of the family Alicyclobacillaceae.</title>
        <authorList>
            <person name="Jojima T."/>
            <person name="Ioku Y."/>
            <person name="Fukuta Y."/>
            <person name="Shirasaka N."/>
            <person name="Matsumura Y."/>
            <person name="Mori M."/>
        </authorList>
    </citation>
    <scope>NUCLEOTIDE SEQUENCE</scope>
    <source>
        <strain evidence="2">TP075</strain>
    </source>
</reference>
<dbReference type="Gene3D" id="3.40.630.30">
    <property type="match status" value="1"/>
</dbReference>
<evidence type="ECO:0000313" key="3">
    <source>
        <dbReference type="Proteomes" id="UP001057291"/>
    </source>
</evidence>
<evidence type="ECO:0000313" key="2">
    <source>
        <dbReference type="EMBL" id="GIM46963.1"/>
    </source>
</evidence>
<dbReference type="GO" id="GO:0016747">
    <property type="term" value="F:acyltransferase activity, transferring groups other than amino-acyl groups"/>
    <property type="evidence" value="ECO:0007669"/>
    <property type="project" value="InterPro"/>
</dbReference>
<dbReference type="Pfam" id="PF00583">
    <property type="entry name" value="Acetyltransf_1"/>
    <property type="match status" value="1"/>
</dbReference>
<dbReference type="PROSITE" id="PS51186">
    <property type="entry name" value="GNAT"/>
    <property type="match status" value="1"/>
</dbReference>
<comment type="caution">
    <text evidence="2">The sequence shown here is derived from an EMBL/GenBank/DDBJ whole genome shotgun (WGS) entry which is preliminary data.</text>
</comment>
<dbReference type="PANTHER" id="PTHR43305:SF1">
    <property type="entry name" value="FAMILY N-ACETYLTRANSFERASE, PUTATIVE (AFU_ORTHOLOGUE AFUA_2G01380)-RELATED"/>
    <property type="match status" value="1"/>
</dbReference>
<dbReference type="EMBL" id="BOQE01000001">
    <property type="protein sequence ID" value="GIM46963.1"/>
    <property type="molecule type" value="Genomic_DNA"/>
</dbReference>
<proteinExistence type="predicted"/>
<dbReference type="CDD" id="cd04301">
    <property type="entry name" value="NAT_SF"/>
    <property type="match status" value="1"/>
</dbReference>
<feature type="domain" description="N-acetyltransferase" evidence="1">
    <location>
        <begin position="3"/>
        <end position="155"/>
    </location>
</feature>
<gene>
    <name evidence="2" type="ORF">DNHGIG_25120</name>
</gene>
<dbReference type="PANTHER" id="PTHR43305">
    <property type="entry name" value="FAMILY N-ACETYLTRANSFERASE, PUTATIVE (AFU_ORTHOLOGUE AFUA_2G01380)-RELATED"/>
    <property type="match status" value="1"/>
</dbReference>
<protein>
    <submittedName>
        <fullName evidence="2">Acetyltransferase CD1211</fullName>
    </submittedName>
</protein>
<name>A0AAV4LH36_9BACL</name>
<keyword evidence="3" id="KW-1185">Reference proteome</keyword>
<dbReference type="SUPFAM" id="SSF55729">
    <property type="entry name" value="Acyl-CoA N-acyltransferases (Nat)"/>
    <property type="match status" value="1"/>
</dbReference>
<dbReference type="Proteomes" id="UP001057291">
    <property type="component" value="Unassembled WGS sequence"/>
</dbReference>
<dbReference type="InterPro" id="IPR052777">
    <property type="entry name" value="Acetyltransferase_Enz"/>
</dbReference>
<dbReference type="InterPro" id="IPR000182">
    <property type="entry name" value="GNAT_dom"/>
</dbReference>
<accession>A0AAV4LH36</accession>
<organism evidence="2 3">
    <name type="scientific">Collibacillus ludicampi</name>
    <dbReference type="NCBI Taxonomy" id="2771369"/>
    <lineage>
        <taxon>Bacteria</taxon>
        <taxon>Bacillati</taxon>
        <taxon>Bacillota</taxon>
        <taxon>Bacilli</taxon>
        <taxon>Bacillales</taxon>
        <taxon>Alicyclobacillaceae</taxon>
        <taxon>Collibacillus</taxon>
    </lineage>
</organism>
<evidence type="ECO:0000259" key="1">
    <source>
        <dbReference type="PROSITE" id="PS51186"/>
    </source>
</evidence>
<sequence length="155" mass="17810">MNLNILSAESKEQLEHIRKLFLEYASSLVFDLSFQDFERELADLPGQYSPPNGRLLLAVVSEKLAGCVALRKITEHDCEMKRLYVRPEYRGQDIGKQLVFAIIEEARKIGYSRMLLDTVPSMKSAIKLYRSLGFKSIEPYRYNPIEGAMYLALDL</sequence>